<keyword evidence="1" id="KW-0732">Signal</keyword>
<feature type="signal peptide" evidence="1">
    <location>
        <begin position="1"/>
        <end position="16"/>
    </location>
</feature>
<protein>
    <recommendedName>
        <fullName evidence="4">Secreted protein</fullName>
    </recommendedName>
</protein>
<proteinExistence type="predicted"/>
<accession>A0A2G9S2S8</accession>
<reference evidence="3" key="1">
    <citation type="journal article" date="2017" name="Nat. Commun.">
        <title>The North American bullfrog draft genome provides insight into hormonal regulation of long noncoding RNA.</title>
        <authorList>
            <person name="Hammond S.A."/>
            <person name="Warren R.L."/>
            <person name="Vandervalk B.P."/>
            <person name="Kucuk E."/>
            <person name="Khan H."/>
            <person name="Gibb E.A."/>
            <person name="Pandoh P."/>
            <person name="Kirk H."/>
            <person name="Zhao Y."/>
            <person name="Jones M."/>
            <person name="Mungall A.J."/>
            <person name="Coope R."/>
            <person name="Pleasance S."/>
            <person name="Moore R.A."/>
            <person name="Holt R.A."/>
            <person name="Round J.M."/>
            <person name="Ohora S."/>
            <person name="Walle B.V."/>
            <person name="Veldhoen N."/>
            <person name="Helbing C.C."/>
            <person name="Birol I."/>
        </authorList>
    </citation>
    <scope>NUCLEOTIDE SEQUENCE [LARGE SCALE GENOMIC DNA]</scope>
</reference>
<name>A0A2G9S2S8_AQUCT</name>
<gene>
    <name evidence="2" type="ORF">AB205_0112830</name>
</gene>
<feature type="chain" id="PRO_5013728802" description="Secreted protein" evidence="1">
    <location>
        <begin position="17"/>
        <end position="65"/>
    </location>
</feature>
<dbReference type="AlphaFoldDB" id="A0A2G9S2S8"/>
<evidence type="ECO:0000256" key="1">
    <source>
        <dbReference type="SAM" id="SignalP"/>
    </source>
</evidence>
<keyword evidence="3" id="KW-1185">Reference proteome</keyword>
<sequence length="65" mass="7534">MFSVCVFVCFLESVLCICKLTVCGHCMCFSLNSAWQNAGATWKTFWRHVKNLEFHRTSYVYPTTS</sequence>
<dbReference type="EMBL" id="KV928815">
    <property type="protein sequence ID" value="PIO34459.1"/>
    <property type="molecule type" value="Genomic_DNA"/>
</dbReference>
<evidence type="ECO:0000313" key="2">
    <source>
        <dbReference type="EMBL" id="PIO34459.1"/>
    </source>
</evidence>
<evidence type="ECO:0008006" key="4">
    <source>
        <dbReference type="Google" id="ProtNLM"/>
    </source>
</evidence>
<organism evidence="2 3">
    <name type="scientific">Aquarana catesbeiana</name>
    <name type="common">American bullfrog</name>
    <name type="synonym">Rana catesbeiana</name>
    <dbReference type="NCBI Taxonomy" id="8400"/>
    <lineage>
        <taxon>Eukaryota</taxon>
        <taxon>Metazoa</taxon>
        <taxon>Chordata</taxon>
        <taxon>Craniata</taxon>
        <taxon>Vertebrata</taxon>
        <taxon>Euteleostomi</taxon>
        <taxon>Amphibia</taxon>
        <taxon>Batrachia</taxon>
        <taxon>Anura</taxon>
        <taxon>Neobatrachia</taxon>
        <taxon>Ranoidea</taxon>
        <taxon>Ranidae</taxon>
        <taxon>Aquarana</taxon>
    </lineage>
</organism>
<evidence type="ECO:0000313" key="3">
    <source>
        <dbReference type="Proteomes" id="UP000228934"/>
    </source>
</evidence>
<dbReference type="Proteomes" id="UP000228934">
    <property type="component" value="Unassembled WGS sequence"/>
</dbReference>